<comment type="caution">
    <text evidence="4">The sequence shown here is derived from an EMBL/GenBank/DDBJ whole genome shotgun (WGS) entry which is preliminary data.</text>
</comment>
<feature type="compositionally biased region" description="Polar residues" evidence="2">
    <location>
        <begin position="24"/>
        <end position="38"/>
    </location>
</feature>
<evidence type="ECO:0000256" key="2">
    <source>
        <dbReference type="SAM" id="MobiDB-lite"/>
    </source>
</evidence>
<dbReference type="InterPro" id="IPR004827">
    <property type="entry name" value="bZIP"/>
</dbReference>
<dbReference type="GeneID" id="27720209"/>
<dbReference type="SUPFAM" id="SSF57959">
    <property type="entry name" value="Leucine zipper domain"/>
    <property type="match status" value="1"/>
</dbReference>
<feature type="compositionally biased region" description="Basic and acidic residues" evidence="2">
    <location>
        <begin position="266"/>
        <end position="283"/>
    </location>
</feature>
<dbReference type="HOGENOM" id="CLU_020078_1_0_1"/>
<dbReference type="PROSITE" id="PS50217">
    <property type="entry name" value="BZIP"/>
    <property type="match status" value="1"/>
</dbReference>
<proteinExistence type="predicted"/>
<accession>A0A084GFY1</accession>
<evidence type="ECO:0000259" key="3">
    <source>
        <dbReference type="PROSITE" id="PS50217"/>
    </source>
</evidence>
<dbReference type="PANTHER" id="PTHR37616">
    <property type="entry name" value="BZIP TRANSCRIPTION FACTOR 60-LIKE"/>
    <property type="match status" value="1"/>
</dbReference>
<dbReference type="GO" id="GO:0003700">
    <property type="term" value="F:DNA-binding transcription factor activity"/>
    <property type="evidence" value="ECO:0007669"/>
    <property type="project" value="InterPro"/>
</dbReference>
<evidence type="ECO:0000313" key="4">
    <source>
        <dbReference type="EMBL" id="KEZ46243.1"/>
    </source>
</evidence>
<dbReference type="CDD" id="cd14810">
    <property type="entry name" value="bZIP_u1"/>
    <property type="match status" value="1"/>
</dbReference>
<feature type="region of interest" description="Disordered" evidence="2">
    <location>
        <begin position="180"/>
        <end position="219"/>
    </location>
</feature>
<dbReference type="VEuPathDB" id="FungiDB:SAPIO_CDS1137"/>
<gene>
    <name evidence="4" type="ORF">SAPIO_CDS1137</name>
</gene>
<dbReference type="PANTHER" id="PTHR37616:SF2">
    <property type="entry name" value="BZIP DOMAIN-CONTAINING PROTEIN"/>
    <property type="match status" value="1"/>
</dbReference>
<keyword evidence="5" id="KW-1185">Reference proteome</keyword>
<dbReference type="InterPro" id="IPR046347">
    <property type="entry name" value="bZIP_sf"/>
</dbReference>
<dbReference type="AlphaFoldDB" id="A0A084GFY1"/>
<evidence type="ECO:0000256" key="1">
    <source>
        <dbReference type="SAM" id="Coils"/>
    </source>
</evidence>
<dbReference type="Proteomes" id="UP000028545">
    <property type="component" value="Unassembled WGS sequence"/>
</dbReference>
<feature type="compositionally biased region" description="Low complexity" evidence="2">
    <location>
        <begin position="181"/>
        <end position="207"/>
    </location>
</feature>
<dbReference type="KEGG" id="sapo:SAPIO_CDS1137"/>
<keyword evidence="1" id="KW-0175">Coiled coil</keyword>
<evidence type="ECO:0000313" key="5">
    <source>
        <dbReference type="Proteomes" id="UP000028545"/>
    </source>
</evidence>
<dbReference type="SMART" id="SM00338">
    <property type="entry name" value="BRLZ"/>
    <property type="match status" value="1"/>
</dbReference>
<protein>
    <submittedName>
        <fullName evidence="4">BZIP transcription factor</fullName>
    </submittedName>
</protein>
<dbReference type="OrthoDB" id="5571888at2759"/>
<feature type="compositionally biased region" description="Polar residues" evidence="2">
    <location>
        <begin position="231"/>
        <end position="247"/>
    </location>
</feature>
<dbReference type="Pfam" id="PF00170">
    <property type="entry name" value="bZIP_1"/>
    <property type="match status" value="1"/>
</dbReference>
<feature type="compositionally biased region" description="Polar residues" evidence="2">
    <location>
        <begin position="47"/>
        <end position="62"/>
    </location>
</feature>
<feature type="domain" description="BZIP" evidence="3">
    <location>
        <begin position="276"/>
        <end position="339"/>
    </location>
</feature>
<dbReference type="OMA" id="PSHNYDM"/>
<organism evidence="4 5">
    <name type="scientific">Pseudallescheria apiosperma</name>
    <name type="common">Scedosporium apiospermum</name>
    <dbReference type="NCBI Taxonomy" id="563466"/>
    <lineage>
        <taxon>Eukaryota</taxon>
        <taxon>Fungi</taxon>
        <taxon>Dikarya</taxon>
        <taxon>Ascomycota</taxon>
        <taxon>Pezizomycotina</taxon>
        <taxon>Sordariomycetes</taxon>
        <taxon>Hypocreomycetidae</taxon>
        <taxon>Microascales</taxon>
        <taxon>Microascaceae</taxon>
        <taxon>Scedosporium</taxon>
    </lineage>
</organism>
<dbReference type="EMBL" id="JOWA01000044">
    <property type="protein sequence ID" value="KEZ46243.1"/>
    <property type="molecule type" value="Genomic_DNA"/>
</dbReference>
<name>A0A084GFY1_PSEDA</name>
<dbReference type="RefSeq" id="XP_016646042.1">
    <property type="nucleotide sequence ID" value="XM_016784487.1"/>
</dbReference>
<reference evidence="4 5" key="1">
    <citation type="journal article" date="2014" name="Genome Announc.">
        <title>Draft genome sequence of the pathogenic fungus Scedosporium apiospermum.</title>
        <authorList>
            <person name="Vandeputte P."/>
            <person name="Ghamrawi S."/>
            <person name="Rechenmann M."/>
            <person name="Iltis A."/>
            <person name="Giraud S."/>
            <person name="Fleury M."/>
            <person name="Thornton C."/>
            <person name="Delhaes L."/>
            <person name="Meyer W."/>
            <person name="Papon N."/>
            <person name="Bouchara J.P."/>
        </authorList>
    </citation>
    <scope>NUCLEOTIDE SEQUENCE [LARGE SCALE GENOMIC DNA]</scope>
    <source>
        <strain evidence="4 5">IHEM 14462</strain>
    </source>
</reference>
<dbReference type="FunFam" id="1.20.5.170:FF:000031">
    <property type="entry name" value="BZIP transcription factor (MeaB)"/>
    <property type="match status" value="1"/>
</dbReference>
<feature type="region of interest" description="Disordered" evidence="2">
    <location>
        <begin position="349"/>
        <end position="387"/>
    </location>
</feature>
<dbReference type="Gene3D" id="1.20.5.170">
    <property type="match status" value="1"/>
</dbReference>
<feature type="coiled-coil region" evidence="1">
    <location>
        <begin position="301"/>
        <end position="335"/>
    </location>
</feature>
<feature type="region of interest" description="Disordered" evidence="2">
    <location>
        <begin position="231"/>
        <end position="283"/>
    </location>
</feature>
<sequence length="581" mass="64724">MSASSQPDGLDSLFDFAEYENVSTYQSPSLSPAASNKNPAFVRPMPQVQTPNISSTPQPLTRPSHQYELYKQQTGIVPGALASTLAINQSSQVGGYTGMNLDYMGLSPNEDLFDFNTAPSQGSLGASDMDMEFDPSTTDQLFYDTVNPNALAEQTSPSLSSTSMMTANSSVGRLWPGMHSQAALAKAQAQRQQQQQHQVQRQNPAQAKPRSKSGQPTDPIVEQKITQLLNSMRAKPSSTDSPQQQMPLLNIPKPKKDEEEMDEDERLLASEEGKKLSSKERRQLRNKVSARAFRSRRKEYISQLESEIANKVTENGDLRAQNRALMEENKRLSDLTHMLLSSPSFSDFLDQLSTNPASLPQATPQLQPQQPAQQQPQQQQQQERRQIPKDVNPYAQLQQQQRIGLTMIPEQPMDLSMLSLESDATFNFQPQVFALLETPEMPASIDASILSGKKSNFVGEQFDSEEDKVQAPVIERPVLEKPLAPAAPETLPLDPEFESNPDFALYHSTPATETSTGTETEESWRVDIFGGIEPEKVLARYELVDASEEEQNAIVAMARVQRISDMLESTWERITQLTEDF</sequence>
<feature type="compositionally biased region" description="Low complexity" evidence="2">
    <location>
        <begin position="349"/>
        <end position="381"/>
    </location>
</feature>
<feature type="region of interest" description="Disordered" evidence="2">
    <location>
        <begin position="24"/>
        <end position="62"/>
    </location>
</feature>